<reference evidence="2 3" key="1">
    <citation type="journal article" date="2019" name="Nat. Ecol. Evol.">
        <title>Megaphylogeny resolves global patterns of mushroom evolution.</title>
        <authorList>
            <person name="Varga T."/>
            <person name="Krizsan K."/>
            <person name="Foldi C."/>
            <person name="Dima B."/>
            <person name="Sanchez-Garcia M."/>
            <person name="Sanchez-Ramirez S."/>
            <person name="Szollosi G.J."/>
            <person name="Szarkandi J.G."/>
            <person name="Papp V."/>
            <person name="Albert L."/>
            <person name="Andreopoulos W."/>
            <person name="Angelini C."/>
            <person name="Antonin V."/>
            <person name="Barry K.W."/>
            <person name="Bougher N.L."/>
            <person name="Buchanan P."/>
            <person name="Buyck B."/>
            <person name="Bense V."/>
            <person name="Catcheside P."/>
            <person name="Chovatia M."/>
            <person name="Cooper J."/>
            <person name="Damon W."/>
            <person name="Desjardin D."/>
            <person name="Finy P."/>
            <person name="Geml J."/>
            <person name="Haridas S."/>
            <person name="Hughes K."/>
            <person name="Justo A."/>
            <person name="Karasinski D."/>
            <person name="Kautmanova I."/>
            <person name="Kiss B."/>
            <person name="Kocsube S."/>
            <person name="Kotiranta H."/>
            <person name="LaButti K.M."/>
            <person name="Lechner B.E."/>
            <person name="Liimatainen K."/>
            <person name="Lipzen A."/>
            <person name="Lukacs Z."/>
            <person name="Mihaltcheva S."/>
            <person name="Morgado L.N."/>
            <person name="Niskanen T."/>
            <person name="Noordeloos M.E."/>
            <person name="Ohm R.A."/>
            <person name="Ortiz-Santana B."/>
            <person name="Ovrebo C."/>
            <person name="Racz N."/>
            <person name="Riley R."/>
            <person name="Savchenko A."/>
            <person name="Shiryaev A."/>
            <person name="Soop K."/>
            <person name="Spirin V."/>
            <person name="Szebenyi C."/>
            <person name="Tomsovsky M."/>
            <person name="Tulloss R.E."/>
            <person name="Uehling J."/>
            <person name="Grigoriev I.V."/>
            <person name="Vagvolgyi C."/>
            <person name="Papp T."/>
            <person name="Martin F.M."/>
            <person name="Miettinen O."/>
            <person name="Hibbett D.S."/>
            <person name="Nagy L.G."/>
        </authorList>
    </citation>
    <scope>NUCLEOTIDE SEQUENCE [LARGE SCALE GENOMIC DNA]</scope>
    <source>
        <strain evidence="2 3">HHB13444</strain>
    </source>
</reference>
<evidence type="ECO:0000313" key="3">
    <source>
        <dbReference type="Proteomes" id="UP000308197"/>
    </source>
</evidence>
<protein>
    <submittedName>
        <fullName evidence="2">Uncharacterized protein</fullName>
    </submittedName>
</protein>
<dbReference type="Proteomes" id="UP000308197">
    <property type="component" value="Unassembled WGS sequence"/>
</dbReference>
<dbReference type="InParanoid" id="A0A5C3PR79"/>
<keyword evidence="3" id="KW-1185">Reference proteome</keyword>
<accession>A0A5C3PR79</accession>
<feature type="region of interest" description="Disordered" evidence="1">
    <location>
        <begin position="544"/>
        <end position="578"/>
    </location>
</feature>
<gene>
    <name evidence="2" type="ORF">K466DRAFT_248740</name>
</gene>
<evidence type="ECO:0000256" key="1">
    <source>
        <dbReference type="SAM" id="MobiDB-lite"/>
    </source>
</evidence>
<dbReference type="AlphaFoldDB" id="A0A5C3PR79"/>
<name>A0A5C3PR79_9APHY</name>
<organism evidence="2 3">
    <name type="scientific">Polyporus arcularius HHB13444</name>
    <dbReference type="NCBI Taxonomy" id="1314778"/>
    <lineage>
        <taxon>Eukaryota</taxon>
        <taxon>Fungi</taxon>
        <taxon>Dikarya</taxon>
        <taxon>Basidiomycota</taxon>
        <taxon>Agaricomycotina</taxon>
        <taxon>Agaricomycetes</taxon>
        <taxon>Polyporales</taxon>
        <taxon>Polyporaceae</taxon>
        <taxon>Polyporus</taxon>
    </lineage>
</organism>
<sequence>MAYKSSPPPPYTPLDESTPYSSVFDSFRHSISSLTMAPSKLEVEVLPFDHVDMYGEPDKDAAYSLSGQVAVTLVSSSSWFCDAPPDERFLLESLVLTFEGQSELVTPQTGYASCRVIEFSEELITNGPVEIHHSWDQGSSRDRARWFIVFNLKVPGWLPATCSTTFGDQMREEPEVSYRLSAVAKYRDAKPTPQLSWRSCYGYMTLPTTQVAKTSGVSVKVNRYWLPPPPCLLGDSEFPDSPFRSAEYAGSITDGCSRIPLEILSKLRMRACVPEHIAIDAGAFPLLLKIRPDGLSVDERKRLRLNGFFVAASQRELLRSAMSKKYATQWPVPAASDQPPNRPLRPRRNDIREYECGLLFTPPPGTTAQATHSLLPSGFSGRIELDGAGVAKASFDDECFDDEETWVRIRVDIPFRDLLVDPRYLHQYAEHAAPKLRPTELGPILSVVHSLDIALTCTYDMPNGESDESVPTRVLDELKLTIPLSFVRVPRSGPNQPVVESFTADCESPLSRSGPAGSVRLRPELIQPRQPYVQTLPAYNQLYHKNGNRKEDPTPLPLYAPKGQTAPEHPLRPFPTLCKQTPLHKADVFSTPPSPLPRS</sequence>
<dbReference type="EMBL" id="ML211002">
    <property type="protein sequence ID" value="TFK92265.1"/>
    <property type="molecule type" value="Genomic_DNA"/>
</dbReference>
<dbReference type="STRING" id="1314778.A0A5C3PR79"/>
<proteinExistence type="predicted"/>
<evidence type="ECO:0000313" key="2">
    <source>
        <dbReference type="EMBL" id="TFK92265.1"/>
    </source>
</evidence>